<proteinExistence type="predicted"/>
<feature type="region of interest" description="Disordered" evidence="1">
    <location>
        <begin position="334"/>
        <end position="377"/>
    </location>
</feature>
<dbReference type="Pfam" id="PF03407">
    <property type="entry name" value="Nucleotid_trans"/>
    <property type="match status" value="1"/>
</dbReference>
<feature type="compositionally biased region" description="Basic residues" evidence="1">
    <location>
        <begin position="364"/>
        <end position="377"/>
    </location>
</feature>
<accession>A0A8K0DX80</accession>
<evidence type="ECO:0000313" key="3">
    <source>
        <dbReference type="EMBL" id="KAF3438336.1"/>
    </source>
</evidence>
<feature type="compositionally biased region" description="Polar residues" evidence="1">
    <location>
        <begin position="348"/>
        <end position="363"/>
    </location>
</feature>
<dbReference type="PROSITE" id="PS51257">
    <property type="entry name" value="PROKAR_LIPOPROTEIN"/>
    <property type="match status" value="1"/>
</dbReference>
<organism evidence="3 4">
    <name type="scientific">Rhamnella rubrinervis</name>
    <dbReference type="NCBI Taxonomy" id="2594499"/>
    <lineage>
        <taxon>Eukaryota</taxon>
        <taxon>Viridiplantae</taxon>
        <taxon>Streptophyta</taxon>
        <taxon>Embryophyta</taxon>
        <taxon>Tracheophyta</taxon>
        <taxon>Spermatophyta</taxon>
        <taxon>Magnoliopsida</taxon>
        <taxon>eudicotyledons</taxon>
        <taxon>Gunneridae</taxon>
        <taxon>Pentapetalae</taxon>
        <taxon>rosids</taxon>
        <taxon>fabids</taxon>
        <taxon>Rosales</taxon>
        <taxon>Rhamnaceae</taxon>
        <taxon>rhamnoid group</taxon>
        <taxon>Rhamneae</taxon>
        <taxon>Rhamnella</taxon>
    </lineage>
</organism>
<dbReference type="PANTHER" id="PTHR46038">
    <property type="entry name" value="EXPRESSED PROTEIN-RELATED"/>
    <property type="match status" value="1"/>
</dbReference>
<name>A0A8K0DX80_9ROSA</name>
<dbReference type="InterPro" id="IPR005069">
    <property type="entry name" value="Nucl-diP-sugar_transferase"/>
</dbReference>
<protein>
    <recommendedName>
        <fullName evidence="2">Nucleotide-diphospho-sugar transferase domain-containing protein</fullName>
    </recommendedName>
</protein>
<sequence>MMSKSVCRKEAEKKSKHKMKRTVVLFVGLAVACLVLSNYSAPRSYVLSQVSARNTTTAAAAGFEPEGIVKTQLDIILENASTKDKNVIITNLNDAWVEPHSIFDLFLESFHIGNNTRRLLNHLVVVCLDEKAYNRCLALHPHCYQLRIEGLNSAGEAFFMSPDYLEIVWKKIDFLATILEKGYNFIFTDTDIMWLRDPFPRFDPEADFQTSCDMFFGNSSSINNLPNTGFNYVKSNNRTIQFLKFWYNSRKTYPNLHDQDVFKKIVNNTFITEIGVRLGFLNTAYFGGFCEPSKDFNLVCTMHANCCVGLKKKVHDLQTMLEDWRRFMSFDPSMQPNSSWSVPRDCRSLSSRISSRQGNSTMKSSKKRNRRKATLAQ</sequence>
<dbReference type="OrthoDB" id="540503at2759"/>
<gene>
    <name evidence="3" type="ORF">FNV43_RR21098</name>
</gene>
<dbReference type="EMBL" id="VOIH02000009">
    <property type="protein sequence ID" value="KAF3438336.1"/>
    <property type="molecule type" value="Genomic_DNA"/>
</dbReference>
<dbReference type="Proteomes" id="UP000796880">
    <property type="component" value="Unassembled WGS sequence"/>
</dbReference>
<dbReference type="AlphaFoldDB" id="A0A8K0DX80"/>
<dbReference type="InterPro" id="IPR044821">
    <property type="entry name" value="At1g28695/At4g15970-like"/>
</dbReference>
<evidence type="ECO:0000313" key="4">
    <source>
        <dbReference type="Proteomes" id="UP000796880"/>
    </source>
</evidence>
<feature type="domain" description="Nucleotide-diphospho-sugar transferase" evidence="2">
    <location>
        <begin position="119"/>
        <end position="317"/>
    </location>
</feature>
<comment type="caution">
    <text evidence="3">The sequence shown here is derived from an EMBL/GenBank/DDBJ whole genome shotgun (WGS) entry which is preliminary data.</text>
</comment>
<evidence type="ECO:0000259" key="2">
    <source>
        <dbReference type="Pfam" id="PF03407"/>
    </source>
</evidence>
<evidence type="ECO:0000256" key="1">
    <source>
        <dbReference type="SAM" id="MobiDB-lite"/>
    </source>
</evidence>
<dbReference type="PANTHER" id="PTHR46038:SF13">
    <property type="entry name" value="GLYCOSYLTRANSFERASE"/>
    <property type="match status" value="1"/>
</dbReference>
<keyword evidence="4" id="KW-1185">Reference proteome</keyword>
<reference evidence="3" key="1">
    <citation type="submission" date="2020-03" db="EMBL/GenBank/DDBJ databases">
        <title>A high-quality chromosome-level genome assembly of a woody plant with both climbing and erect habits, Rhamnella rubrinervis.</title>
        <authorList>
            <person name="Lu Z."/>
            <person name="Yang Y."/>
            <person name="Zhu X."/>
            <person name="Sun Y."/>
        </authorList>
    </citation>
    <scope>NUCLEOTIDE SEQUENCE</scope>
    <source>
        <strain evidence="3">BYM</strain>
        <tissue evidence="3">Leaf</tissue>
    </source>
</reference>